<proteinExistence type="predicted"/>
<accession>A0A9P6D804</accession>
<evidence type="ECO:0000313" key="1">
    <source>
        <dbReference type="EMBL" id="KAF9486173.1"/>
    </source>
</evidence>
<gene>
    <name evidence="1" type="ORF">BDN70DRAFT_916398</name>
</gene>
<protein>
    <recommendedName>
        <fullName evidence="3">F-box domain-containing protein</fullName>
    </recommendedName>
</protein>
<dbReference type="InterPro" id="IPR032675">
    <property type="entry name" value="LRR_dom_sf"/>
</dbReference>
<keyword evidence="2" id="KW-1185">Reference proteome</keyword>
<organism evidence="1 2">
    <name type="scientific">Pholiota conissans</name>
    <dbReference type="NCBI Taxonomy" id="109636"/>
    <lineage>
        <taxon>Eukaryota</taxon>
        <taxon>Fungi</taxon>
        <taxon>Dikarya</taxon>
        <taxon>Basidiomycota</taxon>
        <taxon>Agaricomycotina</taxon>
        <taxon>Agaricomycetes</taxon>
        <taxon>Agaricomycetidae</taxon>
        <taxon>Agaricales</taxon>
        <taxon>Agaricineae</taxon>
        <taxon>Strophariaceae</taxon>
        <taxon>Pholiota</taxon>
    </lineage>
</organism>
<comment type="caution">
    <text evidence="1">The sequence shown here is derived from an EMBL/GenBank/DDBJ whole genome shotgun (WGS) entry which is preliminary data.</text>
</comment>
<evidence type="ECO:0000313" key="2">
    <source>
        <dbReference type="Proteomes" id="UP000807469"/>
    </source>
</evidence>
<sequence length="434" mass="48436">MTAVTSIMDPEPPRFFPSDIVNIIMTNLVGGKNYLTGADLTSLERRDLAACALVSSTFYLPSRRYFFSTMKIKLDVGSTTNTAGVLVEILTANPMLQELGRHLVVAYMDPTSGSPLMNRVGNGEIVNGDNLDHVIRLLPALRKLTIASSLPSRVSYFNQEALSPLRDLRALCPHIHSLILSNISGVSTEFIHHWKDVTDLCLDNVYFADKYRDGLDMAALLDHGVSNTPRLERLYIFGIMKCPPELRNAVLIRQLQHLHLEIHPQTVDLAVSDAVHLVNATSSSLNRLSLTRFANEEWLELISQSVFTKIKNLELIEKNPQKNPFPGIAIFLTPLNMNTISRMQILTISYTGPYYSIPSIFHPIFGWTDLDALWTGPQYAHLTRLNVQLTFTAAAALGEGEKRALTEHARSLLPLVTSTRRIALDFSVDFTHST</sequence>
<evidence type="ECO:0008006" key="3">
    <source>
        <dbReference type="Google" id="ProtNLM"/>
    </source>
</evidence>
<dbReference type="Gene3D" id="3.80.10.10">
    <property type="entry name" value="Ribonuclease Inhibitor"/>
    <property type="match status" value="1"/>
</dbReference>
<dbReference type="AlphaFoldDB" id="A0A9P6D804"/>
<name>A0A9P6D804_9AGAR</name>
<dbReference type="Proteomes" id="UP000807469">
    <property type="component" value="Unassembled WGS sequence"/>
</dbReference>
<reference evidence="1" key="1">
    <citation type="submission" date="2020-11" db="EMBL/GenBank/DDBJ databases">
        <authorList>
            <consortium name="DOE Joint Genome Institute"/>
            <person name="Ahrendt S."/>
            <person name="Riley R."/>
            <person name="Andreopoulos W."/>
            <person name="Labutti K."/>
            <person name="Pangilinan J."/>
            <person name="Ruiz-Duenas F.J."/>
            <person name="Barrasa J.M."/>
            <person name="Sanchez-Garcia M."/>
            <person name="Camarero S."/>
            <person name="Miyauchi S."/>
            <person name="Serrano A."/>
            <person name="Linde D."/>
            <person name="Babiker R."/>
            <person name="Drula E."/>
            <person name="Ayuso-Fernandez I."/>
            <person name="Pacheco R."/>
            <person name="Padilla G."/>
            <person name="Ferreira P."/>
            <person name="Barriuso J."/>
            <person name="Kellner H."/>
            <person name="Castanera R."/>
            <person name="Alfaro M."/>
            <person name="Ramirez L."/>
            <person name="Pisabarro A.G."/>
            <person name="Kuo A."/>
            <person name="Tritt A."/>
            <person name="Lipzen A."/>
            <person name="He G."/>
            <person name="Yan M."/>
            <person name="Ng V."/>
            <person name="Cullen D."/>
            <person name="Martin F."/>
            <person name="Rosso M.-N."/>
            <person name="Henrissat B."/>
            <person name="Hibbett D."/>
            <person name="Martinez A.T."/>
            <person name="Grigoriev I.V."/>
        </authorList>
    </citation>
    <scope>NUCLEOTIDE SEQUENCE</scope>
    <source>
        <strain evidence="1">CIRM-BRFM 674</strain>
    </source>
</reference>
<dbReference type="EMBL" id="MU155131">
    <property type="protein sequence ID" value="KAF9486173.1"/>
    <property type="molecule type" value="Genomic_DNA"/>
</dbReference>